<dbReference type="Gene3D" id="3.40.50.410">
    <property type="entry name" value="von Willebrand factor, type A domain"/>
    <property type="match status" value="1"/>
</dbReference>
<evidence type="ECO:0000256" key="5">
    <source>
        <dbReference type="ARBA" id="ARBA00022723"/>
    </source>
</evidence>
<feature type="domain" description="Sec23/Sec24 trunk" evidence="17">
    <location>
        <begin position="135"/>
        <end position="404"/>
    </location>
</feature>
<dbReference type="FunFam" id="2.30.30.380:FF:000001">
    <property type="entry name" value="Protein transport protein SEC23"/>
    <property type="match status" value="1"/>
</dbReference>
<dbReference type="EMBL" id="BNJQ01000028">
    <property type="protein sequence ID" value="GHP10196.1"/>
    <property type="molecule type" value="Genomic_DNA"/>
</dbReference>
<evidence type="ECO:0000256" key="4">
    <source>
        <dbReference type="ARBA" id="ARBA00022448"/>
    </source>
</evidence>
<comment type="subcellular location">
    <subcellularLocation>
        <location evidence="14">Cytoplasmic vesicle</location>
        <location evidence="14">COPII-coated vesicle membrane</location>
        <topology evidence="14">Peripheral membrane protein</topology>
        <orientation evidence="14">Cytoplasmic side</orientation>
    </subcellularLocation>
    <subcellularLocation>
        <location evidence="14">Endoplasmic reticulum membrane</location>
        <topology evidence="14">Peripheral membrane protein</topology>
        <orientation evidence="14">Cytoplasmic side</orientation>
    </subcellularLocation>
    <subcellularLocation>
        <location evidence="1">Golgi apparatus membrane</location>
        <topology evidence="1">Peripheral membrane protein</topology>
        <orientation evidence="1">Cytoplasmic side</orientation>
    </subcellularLocation>
</comment>
<dbReference type="FunFam" id="3.40.20.10:FF:000041">
    <property type="entry name" value="Protein transport protein SEC23"/>
    <property type="match status" value="1"/>
</dbReference>
<dbReference type="Pfam" id="PF04811">
    <property type="entry name" value="Sec23_trunk"/>
    <property type="match status" value="1"/>
</dbReference>
<dbReference type="Pfam" id="PF08033">
    <property type="entry name" value="Sec23_BS"/>
    <property type="match status" value="1"/>
</dbReference>
<dbReference type="SUPFAM" id="SSF82754">
    <property type="entry name" value="C-terminal, gelsolin-like domain of Sec23/24"/>
    <property type="match status" value="1"/>
</dbReference>
<organism evidence="20 21">
    <name type="scientific">Pycnococcus provasolii</name>
    <dbReference type="NCBI Taxonomy" id="41880"/>
    <lineage>
        <taxon>Eukaryota</taxon>
        <taxon>Viridiplantae</taxon>
        <taxon>Chlorophyta</taxon>
        <taxon>Pseudoscourfieldiophyceae</taxon>
        <taxon>Pseudoscourfieldiales</taxon>
        <taxon>Pycnococcaceae</taxon>
        <taxon>Pycnococcus</taxon>
    </lineage>
</organism>
<dbReference type="FunFam" id="1.20.120.730:FF:000005">
    <property type="entry name" value="Protein transport protein SEC23"/>
    <property type="match status" value="1"/>
</dbReference>
<dbReference type="InterPro" id="IPR006896">
    <property type="entry name" value="Sec23/24_trunk_dom"/>
</dbReference>
<dbReference type="SUPFAM" id="SSF81811">
    <property type="entry name" value="Helical domain of Sec23/24"/>
    <property type="match status" value="1"/>
</dbReference>
<feature type="domain" description="Sec23/Sec24 beta-sandwich" evidence="19">
    <location>
        <begin position="414"/>
        <end position="524"/>
    </location>
</feature>
<evidence type="ECO:0000256" key="13">
    <source>
        <dbReference type="ARBA" id="ARBA00025471"/>
    </source>
</evidence>
<keyword evidence="10" id="KW-0333">Golgi apparatus</keyword>
<comment type="caution">
    <text evidence="20">The sequence shown here is derived from an EMBL/GenBank/DDBJ whole genome shotgun (WGS) entry which is preliminary data.</text>
</comment>
<dbReference type="Proteomes" id="UP000660262">
    <property type="component" value="Unassembled WGS sequence"/>
</dbReference>
<evidence type="ECO:0000313" key="21">
    <source>
        <dbReference type="Proteomes" id="UP000660262"/>
    </source>
</evidence>
<evidence type="ECO:0000256" key="11">
    <source>
        <dbReference type="ARBA" id="ARBA00023136"/>
    </source>
</evidence>
<dbReference type="GO" id="GO:0008270">
    <property type="term" value="F:zinc ion binding"/>
    <property type="evidence" value="ECO:0007669"/>
    <property type="project" value="InterPro"/>
</dbReference>
<dbReference type="InterPro" id="IPR012990">
    <property type="entry name" value="Beta-sandwich_Sec23_24"/>
</dbReference>
<evidence type="ECO:0000256" key="7">
    <source>
        <dbReference type="ARBA" id="ARBA00022833"/>
    </source>
</evidence>
<name>A0A830HRS9_9CHLO</name>
<evidence type="ECO:0000259" key="19">
    <source>
        <dbReference type="Pfam" id="PF08033"/>
    </source>
</evidence>
<evidence type="ECO:0000256" key="3">
    <source>
        <dbReference type="ARBA" id="ARBA00021212"/>
    </source>
</evidence>
<evidence type="ECO:0000256" key="2">
    <source>
        <dbReference type="ARBA" id="ARBA00009210"/>
    </source>
</evidence>
<sequence>MAHTPESGGTMMDTQSALLQLEQSEGCRLSWNAWPSSRIEASRTIVPFGVMISPLRAVEGSPTLPYEPLPCKGCASILNCYCQVDYASKMWVCPFCHTRNGFPAHYAGISESNLPAELFPQYVSLTYTLRTAPAPPPAFVFTVDLCQPREDLAACVDSIKQTIGSLPERSLVGLVTFGERVHLYELGYGNCSKLWVLRGDASIPKDKLASMLLLSNQTAPQQKQNHQMNDGSGGCEGRFLVPLSECEFALEAALDELQPDAQDVAVGFRPRRCTGAAMDVAVSLFEAAGGVSSGRVMMFLSGPITHGPGLMVDIDMAVPLRCHKDFDKGTGVAKHFKKSHAFFTGVASRAVASGVAVDLFACAMDQVGVAEMAPTAERTGGVIVLADGFDHPVYRNTIKSMFERDPATGQCKMGFQATSDVFCTREVRVSGCIGAVTAAATGASSSGAASGRVSETDVGCGGTTSWRLGCVDERSSYAYYFDIVQSHNNAIRPGDPFYLQFQTRYVAAATGETRVKVTTLARRWCDPARLDELVAGFDQEAAGVLMARISVWRGETEDAFDVLRWLDRTLIRLCSKYGEYQKDDPNTFRLSPYMSLYPQFIFHLRRSPFLQVFNSSPDETAYFRSVLNREGVSTAAVMIQPTLLRYALNPNGGAPVGMPAVLDVSSLAPDVILLLDTFFHVVVFHGQTVAQWRDAGYHEKPEHAAFKALLEVPQNDASALINSRMPTPRFVDCDQNGSQARFVLARLNPSATHNTAANNAGEVIFTDDVSFSVFVEHLARTAVAGNV</sequence>
<keyword evidence="11 14" id="KW-0472">Membrane</keyword>
<dbReference type="OrthoDB" id="10256289at2759"/>
<dbReference type="Gene3D" id="1.20.120.730">
    <property type="entry name" value="Sec23/Sec24 helical domain"/>
    <property type="match status" value="1"/>
</dbReference>
<accession>A0A830HRS9</accession>
<dbReference type="SUPFAM" id="SSF53300">
    <property type="entry name" value="vWA-like"/>
    <property type="match status" value="1"/>
</dbReference>
<evidence type="ECO:0000259" key="16">
    <source>
        <dbReference type="Pfam" id="PF04810"/>
    </source>
</evidence>
<dbReference type="GO" id="GO:0005789">
    <property type="term" value="C:endoplasmic reticulum membrane"/>
    <property type="evidence" value="ECO:0007669"/>
    <property type="project" value="UniProtKB-SubCell"/>
</dbReference>
<dbReference type="InterPro" id="IPR036465">
    <property type="entry name" value="vWFA_dom_sf"/>
</dbReference>
<proteinExistence type="inferred from homology"/>
<keyword evidence="7 14" id="KW-0862">Zinc</keyword>
<evidence type="ECO:0000256" key="14">
    <source>
        <dbReference type="RuleBase" id="RU365030"/>
    </source>
</evidence>
<dbReference type="GO" id="GO:0000139">
    <property type="term" value="C:Golgi membrane"/>
    <property type="evidence" value="ECO:0007669"/>
    <property type="project" value="UniProtKB-SubCell"/>
</dbReference>
<dbReference type="PANTHER" id="PTHR11141">
    <property type="entry name" value="PROTEIN TRANSPORT PROTEIN SEC23"/>
    <property type="match status" value="1"/>
</dbReference>
<dbReference type="InterPro" id="IPR007123">
    <property type="entry name" value="Gelsolin-like_dom"/>
</dbReference>
<dbReference type="InterPro" id="IPR006895">
    <property type="entry name" value="Znf_Sec23_Sec24"/>
</dbReference>
<dbReference type="GO" id="GO:0090110">
    <property type="term" value="P:COPII-coated vesicle cargo loading"/>
    <property type="evidence" value="ECO:0007669"/>
    <property type="project" value="TreeGrafter"/>
</dbReference>
<dbReference type="Pfam" id="PF04810">
    <property type="entry name" value="zf-Sec23_Sec24"/>
    <property type="match status" value="1"/>
</dbReference>
<dbReference type="InterPro" id="IPR036180">
    <property type="entry name" value="Gelsolin-like_dom_sf"/>
</dbReference>
<dbReference type="Gene3D" id="2.60.40.1670">
    <property type="entry name" value="beta-sandwich domain of Sec23/24"/>
    <property type="match status" value="1"/>
</dbReference>
<feature type="domain" description="Gelsolin-like" evidence="15">
    <location>
        <begin position="660"/>
        <end position="743"/>
    </location>
</feature>
<evidence type="ECO:0000259" key="15">
    <source>
        <dbReference type="Pfam" id="PF00626"/>
    </source>
</evidence>
<keyword evidence="12 14" id="KW-0968">Cytoplasmic vesicle</keyword>
<dbReference type="GO" id="GO:0005096">
    <property type="term" value="F:GTPase activator activity"/>
    <property type="evidence" value="ECO:0007669"/>
    <property type="project" value="TreeGrafter"/>
</dbReference>
<dbReference type="GO" id="GO:0070971">
    <property type="term" value="C:endoplasmic reticulum exit site"/>
    <property type="evidence" value="ECO:0007669"/>
    <property type="project" value="TreeGrafter"/>
</dbReference>
<keyword evidence="5 14" id="KW-0479">Metal-binding</keyword>
<evidence type="ECO:0000256" key="1">
    <source>
        <dbReference type="ARBA" id="ARBA00004255"/>
    </source>
</evidence>
<dbReference type="InterPro" id="IPR029006">
    <property type="entry name" value="ADF-H/Gelsolin-like_dom_sf"/>
</dbReference>
<keyword evidence="8 14" id="KW-0931">ER-Golgi transport</keyword>
<evidence type="ECO:0000256" key="10">
    <source>
        <dbReference type="ARBA" id="ARBA00023034"/>
    </source>
</evidence>
<evidence type="ECO:0000256" key="12">
    <source>
        <dbReference type="ARBA" id="ARBA00023329"/>
    </source>
</evidence>
<dbReference type="GO" id="GO:0006886">
    <property type="term" value="P:intracellular protein transport"/>
    <property type="evidence" value="ECO:0007669"/>
    <property type="project" value="InterPro"/>
</dbReference>
<evidence type="ECO:0000256" key="6">
    <source>
        <dbReference type="ARBA" id="ARBA00022824"/>
    </source>
</evidence>
<evidence type="ECO:0000259" key="18">
    <source>
        <dbReference type="Pfam" id="PF04815"/>
    </source>
</evidence>
<feature type="domain" description="Sec23/Sec24 helical" evidence="18">
    <location>
        <begin position="538"/>
        <end position="634"/>
    </location>
</feature>
<dbReference type="PANTHER" id="PTHR11141:SF0">
    <property type="entry name" value="PROTEIN TRANSPORT PROTEIN SEC23"/>
    <property type="match status" value="1"/>
</dbReference>
<dbReference type="InterPro" id="IPR036175">
    <property type="entry name" value="Sec23/24_helical_dom_sf"/>
</dbReference>
<evidence type="ECO:0000259" key="17">
    <source>
        <dbReference type="Pfam" id="PF04811"/>
    </source>
</evidence>
<reference evidence="20" key="1">
    <citation type="submission" date="2020-10" db="EMBL/GenBank/DDBJ databases">
        <title>Unveiling of a novel bifunctional photoreceptor, Dualchrome1, isolated from a cosmopolitan green alga.</title>
        <authorList>
            <person name="Suzuki S."/>
            <person name="Kawachi M."/>
        </authorList>
    </citation>
    <scope>NUCLEOTIDE SEQUENCE</scope>
    <source>
        <strain evidence="20">NIES 2893</strain>
    </source>
</reference>
<dbReference type="GO" id="GO:0030127">
    <property type="term" value="C:COPII vesicle coat"/>
    <property type="evidence" value="ECO:0007669"/>
    <property type="project" value="InterPro"/>
</dbReference>
<evidence type="ECO:0000313" key="20">
    <source>
        <dbReference type="EMBL" id="GHP10196.1"/>
    </source>
</evidence>
<gene>
    <name evidence="20" type="ORF">PPROV_000892800</name>
</gene>
<dbReference type="SUPFAM" id="SSF81995">
    <property type="entry name" value="beta-sandwich domain of Sec23/24"/>
    <property type="match status" value="1"/>
</dbReference>
<comment type="similarity">
    <text evidence="2 14">Belongs to the SEC23/SEC24 family. SEC23 subfamily.</text>
</comment>
<dbReference type="SUPFAM" id="SSF82919">
    <property type="entry name" value="Zn-finger domain of Sec23/24"/>
    <property type="match status" value="1"/>
</dbReference>
<keyword evidence="14" id="KW-0963">Cytoplasm</keyword>
<keyword evidence="4 14" id="KW-0813">Transport</keyword>
<dbReference type="Pfam" id="PF04815">
    <property type="entry name" value="Sec23_helical"/>
    <property type="match status" value="1"/>
</dbReference>
<protein>
    <recommendedName>
        <fullName evidence="3 14">Protein transport protein SEC23</fullName>
    </recommendedName>
</protein>
<dbReference type="InterPro" id="IPR037364">
    <property type="entry name" value="Sec23"/>
</dbReference>
<dbReference type="Gene3D" id="3.40.20.10">
    <property type="entry name" value="Severin"/>
    <property type="match status" value="1"/>
</dbReference>
<keyword evidence="9 14" id="KW-0653">Protein transport</keyword>
<comment type="function">
    <text evidence="13 14">Component of the coat protein complex II (COPII) which promotes the formation of transport vesicles from the endoplasmic reticulum (ER). The coat has two main functions, the physical deformation of the endoplasmic reticulum membrane into vesicles and the selection of cargo molecules.</text>
</comment>
<dbReference type="Pfam" id="PF00626">
    <property type="entry name" value="Gelsolin"/>
    <property type="match status" value="1"/>
</dbReference>
<evidence type="ECO:0000256" key="9">
    <source>
        <dbReference type="ARBA" id="ARBA00022927"/>
    </source>
</evidence>
<dbReference type="FunFam" id="3.40.50.410:FF:000043">
    <property type="entry name" value="Protein transport protein SEC23"/>
    <property type="match status" value="1"/>
</dbReference>
<feature type="domain" description="Zinc finger Sec23/Sec24-type" evidence="16">
    <location>
        <begin position="68"/>
        <end position="106"/>
    </location>
</feature>
<evidence type="ECO:0000256" key="8">
    <source>
        <dbReference type="ARBA" id="ARBA00022892"/>
    </source>
</evidence>
<keyword evidence="21" id="KW-1185">Reference proteome</keyword>
<dbReference type="InterPro" id="IPR036174">
    <property type="entry name" value="Znf_Sec23_Sec24_sf"/>
</dbReference>
<dbReference type="InterPro" id="IPR006900">
    <property type="entry name" value="Sec23/24_helical_dom"/>
</dbReference>
<dbReference type="AlphaFoldDB" id="A0A830HRS9"/>
<dbReference type="Gene3D" id="2.30.30.380">
    <property type="entry name" value="Zn-finger domain of Sec23/24"/>
    <property type="match status" value="1"/>
</dbReference>
<keyword evidence="6 14" id="KW-0256">Endoplasmic reticulum</keyword>